<feature type="transmembrane region" description="Helical" evidence="2">
    <location>
        <begin position="55"/>
        <end position="77"/>
    </location>
</feature>
<sequence>MSADRSTGVPDGSTAGGSARQSGAELLRGLTAAGLLMSAVVHFELWAQGVDEVPVIGPLFLLNAVGGLVIALAVLTWKHWLPAVASIGFSVLTLVAFALAVTVGLFGSNEVAAGVPQLLAGVAELVALVCAVALLAVGVRSRVR</sequence>
<evidence type="ECO:0000256" key="2">
    <source>
        <dbReference type="SAM" id="Phobius"/>
    </source>
</evidence>
<protein>
    <submittedName>
        <fullName evidence="3">X-X-X-Leu-X-X-Gly heptad repeat protein</fullName>
    </submittedName>
</protein>
<dbReference type="Proteomes" id="UP001180845">
    <property type="component" value="Unassembled WGS sequence"/>
</dbReference>
<keyword evidence="2" id="KW-0472">Membrane</keyword>
<comment type="caution">
    <text evidence="3">The sequence shown here is derived from an EMBL/GenBank/DDBJ whole genome shotgun (WGS) entry which is preliminary data.</text>
</comment>
<evidence type="ECO:0000256" key="1">
    <source>
        <dbReference type="SAM" id="MobiDB-lite"/>
    </source>
</evidence>
<keyword evidence="2" id="KW-0812">Transmembrane</keyword>
<dbReference type="RefSeq" id="WP_310271046.1">
    <property type="nucleotide sequence ID" value="NZ_JAVDXW010000001.1"/>
</dbReference>
<feature type="transmembrane region" description="Helical" evidence="2">
    <location>
        <begin position="84"/>
        <end position="106"/>
    </location>
</feature>
<gene>
    <name evidence="3" type="ORF">JOF55_001309</name>
</gene>
<evidence type="ECO:0000313" key="3">
    <source>
        <dbReference type="EMBL" id="MDR7301128.1"/>
    </source>
</evidence>
<evidence type="ECO:0000313" key="4">
    <source>
        <dbReference type="Proteomes" id="UP001180845"/>
    </source>
</evidence>
<keyword evidence="4" id="KW-1185">Reference proteome</keyword>
<dbReference type="AlphaFoldDB" id="A0AAE3ZA39"/>
<dbReference type="EMBL" id="JAVDXW010000001">
    <property type="protein sequence ID" value="MDR7301128.1"/>
    <property type="molecule type" value="Genomic_DNA"/>
</dbReference>
<feature type="transmembrane region" description="Helical" evidence="2">
    <location>
        <begin position="118"/>
        <end position="139"/>
    </location>
</feature>
<proteinExistence type="predicted"/>
<name>A0AAE3ZA39_9ACTN</name>
<keyword evidence="2" id="KW-1133">Transmembrane helix</keyword>
<accession>A0AAE3ZA39</accession>
<organism evidence="3 4">
    <name type="scientific">Haloactinomyces albus</name>
    <dbReference type="NCBI Taxonomy" id="1352928"/>
    <lineage>
        <taxon>Bacteria</taxon>
        <taxon>Bacillati</taxon>
        <taxon>Actinomycetota</taxon>
        <taxon>Actinomycetes</taxon>
        <taxon>Actinopolysporales</taxon>
        <taxon>Actinopolysporaceae</taxon>
        <taxon>Haloactinomyces</taxon>
    </lineage>
</organism>
<feature type="region of interest" description="Disordered" evidence="1">
    <location>
        <begin position="1"/>
        <end position="20"/>
    </location>
</feature>
<reference evidence="3" key="1">
    <citation type="submission" date="2023-07" db="EMBL/GenBank/DDBJ databases">
        <title>Sequencing the genomes of 1000 actinobacteria strains.</title>
        <authorList>
            <person name="Klenk H.-P."/>
        </authorList>
    </citation>
    <scope>NUCLEOTIDE SEQUENCE</scope>
    <source>
        <strain evidence="3">DSM 45977</strain>
    </source>
</reference>